<dbReference type="SUPFAM" id="SSF46774">
    <property type="entry name" value="ARID-like"/>
    <property type="match status" value="1"/>
</dbReference>
<evidence type="ECO:0000256" key="1">
    <source>
        <dbReference type="SAM" id="MobiDB-lite"/>
    </source>
</evidence>
<feature type="domain" description="ARID" evidence="2">
    <location>
        <begin position="370"/>
        <end position="426"/>
    </location>
</feature>
<dbReference type="Gene3D" id="1.10.150.60">
    <property type="entry name" value="ARID DNA-binding domain"/>
    <property type="match status" value="1"/>
</dbReference>
<evidence type="ECO:0000259" key="2">
    <source>
        <dbReference type="PROSITE" id="PS51011"/>
    </source>
</evidence>
<accession>A0ABR2W1Z7</accession>
<name>A0ABR2W1Z7_9FUNG</name>
<gene>
    <name evidence="3" type="ORF">K7432_006485</name>
</gene>
<feature type="region of interest" description="Disordered" evidence="1">
    <location>
        <begin position="219"/>
        <end position="238"/>
    </location>
</feature>
<dbReference type="InterPro" id="IPR001606">
    <property type="entry name" value="ARID_dom"/>
</dbReference>
<dbReference type="InterPro" id="IPR036431">
    <property type="entry name" value="ARID_dom_sf"/>
</dbReference>
<feature type="region of interest" description="Disordered" evidence="1">
    <location>
        <begin position="310"/>
        <end position="370"/>
    </location>
</feature>
<organism evidence="3 4">
    <name type="scientific">Basidiobolus ranarum</name>
    <dbReference type="NCBI Taxonomy" id="34480"/>
    <lineage>
        <taxon>Eukaryota</taxon>
        <taxon>Fungi</taxon>
        <taxon>Fungi incertae sedis</taxon>
        <taxon>Zoopagomycota</taxon>
        <taxon>Entomophthoromycotina</taxon>
        <taxon>Basidiobolomycetes</taxon>
        <taxon>Basidiobolales</taxon>
        <taxon>Basidiobolaceae</taxon>
        <taxon>Basidiobolus</taxon>
    </lineage>
</organism>
<dbReference type="PROSITE" id="PS51011">
    <property type="entry name" value="ARID"/>
    <property type="match status" value="1"/>
</dbReference>
<dbReference type="EMBL" id="JASJQH010007163">
    <property type="protein sequence ID" value="KAK9717033.1"/>
    <property type="molecule type" value="Genomic_DNA"/>
</dbReference>
<protein>
    <recommendedName>
        <fullName evidence="2">ARID domain-containing protein</fullName>
    </recommendedName>
</protein>
<dbReference type="Pfam" id="PF01388">
    <property type="entry name" value="ARID"/>
    <property type="match status" value="1"/>
</dbReference>
<comment type="caution">
    <text evidence="3">The sequence shown here is derived from an EMBL/GenBank/DDBJ whole genome shotgun (WGS) entry which is preliminary data.</text>
</comment>
<dbReference type="Proteomes" id="UP001479436">
    <property type="component" value="Unassembled WGS sequence"/>
</dbReference>
<evidence type="ECO:0000313" key="4">
    <source>
        <dbReference type="Proteomes" id="UP001479436"/>
    </source>
</evidence>
<proteinExistence type="predicted"/>
<sequence>MNPNIHDQFQSSRQLQSNRAIYPYSSPGDLNASVTNPALSAPYMSGGNFSQLNLALGLNYGESVDNSQLYQSENVSLPLSNSNFDLNTSRAPGHMLLSDFSGQNLQSSSINQQSMVPNYGDQEMAPTDNNLLKLGPNMTESFSNLSSNMQLGNGVMLSGQYSPRNSFVTEKSNAIRNFTEIQSLSGNENTQIPWNSNDFANNSRSDFNSTLIFQADNSEQNTTLDNSTPSDNSAANYGSMFSASPSHFSPSSQFFRSYPGDSQLLPPHSSLAPSTSNGYVATETYSHITNNGSLNSNPTLRTTEQQYNMESDGVDEQSDFSLPQNYSNTNTVPSHGLSNSSNRQTNADNTGSQPNTVPTRTQSPKNLVSDLTPSQFLKSLSEFMNRRNTSITQLPYIGTQLVNLWALYSVVTSLGGMLQVRKKYSV</sequence>
<feature type="compositionally biased region" description="Polar residues" evidence="1">
    <location>
        <begin position="319"/>
        <end position="370"/>
    </location>
</feature>
<feature type="compositionally biased region" description="Polar residues" evidence="1">
    <location>
        <begin position="219"/>
        <end position="236"/>
    </location>
</feature>
<evidence type="ECO:0000313" key="3">
    <source>
        <dbReference type="EMBL" id="KAK9717033.1"/>
    </source>
</evidence>
<keyword evidence="4" id="KW-1185">Reference proteome</keyword>
<reference evidence="3 4" key="1">
    <citation type="submission" date="2023-04" db="EMBL/GenBank/DDBJ databases">
        <title>Genome of Basidiobolus ranarum AG-B5.</title>
        <authorList>
            <person name="Stajich J.E."/>
            <person name="Carter-House D."/>
            <person name="Gryganskyi A."/>
        </authorList>
    </citation>
    <scope>NUCLEOTIDE SEQUENCE [LARGE SCALE GENOMIC DNA]</scope>
    <source>
        <strain evidence="3 4">AG-B5</strain>
    </source>
</reference>